<feature type="non-terminal residue" evidence="2">
    <location>
        <position position="1"/>
    </location>
</feature>
<evidence type="ECO:0000256" key="1">
    <source>
        <dbReference type="SAM" id="MobiDB-lite"/>
    </source>
</evidence>
<gene>
    <name evidence="2" type="ORF">CM83_19386</name>
    <name evidence="3" type="ORF">CM83_19387</name>
</gene>
<evidence type="ECO:0000313" key="2">
    <source>
        <dbReference type="EMBL" id="JAG40515.1"/>
    </source>
</evidence>
<name>A0A0A9ZF56_LYGHE</name>
<dbReference type="AlphaFoldDB" id="A0A0A9ZF56"/>
<accession>A0A0A9ZF56</accession>
<proteinExistence type="predicted"/>
<reference evidence="2" key="2">
    <citation type="submission" date="2014-07" db="EMBL/GenBank/DDBJ databases">
        <authorList>
            <person name="Hull J."/>
        </authorList>
    </citation>
    <scope>NUCLEOTIDE SEQUENCE</scope>
</reference>
<organism evidence="2">
    <name type="scientific">Lygus hesperus</name>
    <name type="common">Western plant bug</name>
    <dbReference type="NCBI Taxonomy" id="30085"/>
    <lineage>
        <taxon>Eukaryota</taxon>
        <taxon>Metazoa</taxon>
        <taxon>Ecdysozoa</taxon>
        <taxon>Arthropoda</taxon>
        <taxon>Hexapoda</taxon>
        <taxon>Insecta</taxon>
        <taxon>Pterygota</taxon>
        <taxon>Neoptera</taxon>
        <taxon>Paraneoptera</taxon>
        <taxon>Hemiptera</taxon>
        <taxon>Heteroptera</taxon>
        <taxon>Panheteroptera</taxon>
        <taxon>Cimicomorpha</taxon>
        <taxon>Miridae</taxon>
        <taxon>Mirini</taxon>
        <taxon>Lygus</taxon>
    </lineage>
</organism>
<reference evidence="2" key="1">
    <citation type="journal article" date="2014" name="PLoS ONE">
        <title>Transcriptome-Based Identification of ABC Transporters in the Western Tarnished Plant Bug Lygus hesperus.</title>
        <authorList>
            <person name="Hull J.J."/>
            <person name="Chaney K."/>
            <person name="Geib S.M."/>
            <person name="Fabrick J.A."/>
            <person name="Brent C.S."/>
            <person name="Walsh D."/>
            <person name="Lavine L.C."/>
        </authorList>
    </citation>
    <scope>NUCLEOTIDE SEQUENCE</scope>
</reference>
<protein>
    <submittedName>
        <fullName evidence="2">Uncharacterized protein</fullName>
    </submittedName>
</protein>
<feature type="region of interest" description="Disordered" evidence="1">
    <location>
        <begin position="83"/>
        <end position="104"/>
    </location>
</feature>
<feature type="compositionally biased region" description="Polar residues" evidence="1">
    <location>
        <begin position="95"/>
        <end position="104"/>
    </location>
</feature>
<evidence type="ECO:0000313" key="3">
    <source>
        <dbReference type="EMBL" id="JAG40516.1"/>
    </source>
</evidence>
<sequence>RTLRSPAPCKRYDKSSVTCQHLIFEAGNPMQQTLIIADNEPHQSRIVYLLYCTIIVELKAYHKSSNSSDQNTHFVKRATCPKIFNSNGHERNSSNKKASTYVPN</sequence>
<dbReference type="EMBL" id="GBHO01003088">
    <property type="protein sequence ID" value="JAG40516.1"/>
    <property type="molecule type" value="Transcribed_RNA"/>
</dbReference>
<dbReference type="EMBL" id="GBHO01003089">
    <property type="protein sequence ID" value="JAG40515.1"/>
    <property type="molecule type" value="Transcribed_RNA"/>
</dbReference>